<reference evidence="3" key="1">
    <citation type="journal article" date="2019" name="Int. J. Syst. Evol. Microbiol.">
        <title>The Global Catalogue of Microorganisms (GCM) 10K type strain sequencing project: providing services to taxonomists for standard genome sequencing and annotation.</title>
        <authorList>
            <consortium name="The Broad Institute Genomics Platform"/>
            <consortium name="The Broad Institute Genome Sequencing Center for Infectious Disease"/>
            <person name="Wu L."/>
            <person name="Ma J."/>
        </authorList>
    </citation>
    <scope>NUCLEOTIDE SEQUENCE [LARGE SCALE GENOMIC DNA]</scope>
    <source>
        <strain evidence="3">CGMCC 1.12404</strain>
    </source>
</reference>
<feature type="domain" description="N-acetyltransferase" evidence="1">
    <location>
        <begin position="25"/>
        <end position="176"/>
    </location>
</feature>
<keyword evidence="2" id="KW-0687">Ribonucleoprotein</keyword>
<keyword evidence="2" id="KW-0689">Ribosomal protein</keyword>
<dbReference type="Proteomes" id="UP000617979">
    <property type="component" value="Unassembled WGS sequence"/>
</dbReference>
<gene>
    <name evidence="2" type="ORF">GCM10007416_23410</name>
</gene>
<evidence type="ECO:0000313" key="2">
    <source>
        <dbReference type="EMBL" id="GGA49623.1"/>
    </source>
</evidence>
<dbReference type="PANTHER" id="PTHR43441:SF11">
    <property type="entry name" value="RIBOSOMAL-PROTEIN-SERINE ACETYLTRANSFERASE"/>
    <property type="match status" value="1"/>
</dbReference>
<keyword evidence="3" id="KW-1185">Reference proteome</keyword>
<evidence type="ECO:0000259" key="1">
    <source>
        <dbReference type="PROSITE" id="PS51186"/>
    </source>
</evidence>
<sequence>MKLMLQAGKDLCLHLFHSLHAQALHRLVEANRSHLEPWLPWIRTVKGVQEIERYIRRSRAAFATGREAHFGIWHRGVLGGSVTVERIDPHNQVAEIGYWLGRELTGDGLMTRSVQRVSTYLFRERNIHRIEIRVEAANHASRRVAQRAGFREEGILREALWTDPGRSDLVIHGLLRSESPSDL</sequence>
<accession>A0ABQ1GT89</accession>
<dbReference type="InterPro" id="IPR000182">
    <property type="entry name" value="GNAT_dom"/>
</dbReference>
<protein>
    <submittedName>
        <fullName evidence="2">50S ribosomal protein L7 serine acetyltransferase</fullName>
    </submittedName>
</protein>
<dbReference type="InterPro" id="IPR051908">
    <property type="entry name" value="Ribosomal_N-acetyltransferase"/>
</dbReference>
<organism evidence="2 3">
    <name type="scientific">Kroppenstedtia guangzhouensis</name>
    <dbReference type="NCBI Taxonomy" id="1274356"/>
    <lineage>
        <taxon>Bacteria</taxon>
        <taxon>Bacillati</taxon>
        <taxon>Bacillota</taxon>
        <taxon>Bacilli</taxon>
        <taxon>Bacillales</taxon>
        <taxon>Thermoactinomycetaceae</taxon>
        <taxon>Kroppenstedtia</taxon>
    </lineage>
</organism>
<dbReference type="Gene3D" id="3.40.630.30">
    <property type="match status" value="1"/>
</dbReference>
<dbReference type="RefSeq" id="WP_188432717.1">
    <property type="nucleotide sequence ID" value="NZ_BMEX01000008.1"/>
</dbReference>
<name>A0ABQ1GT89_9BACL</name>
<comment type="caution">
    <text evidence="2">The sequence shown here is derived from an EMBL/GenBank/DDBJ whole genome shotgun (WGS) entry which is preliminary data.</text>
</comment>
<dbReference type="Pfam" id="PF13302">
    <property type="entry name" value="Acetyltransf_3"/>
    <property type="match status" value="1"/>
</dbReference>
<dbReference type="SUPFAM" id="SSF55729">
    <property type="entry name" value="Acyl-CoA N-acyltransferases (Nat)"/>
    <property type="match status" value="1"/>
</dbReference>
<dbReference type="PROSITE" id="PS51186">
    <property type="entry name" value="GNAT"/>
    <property type="match status" value="1"/>
</dbReference>
<dbReference type="PANTHER" id="PTHR43441">
    <property type="entry name" value="RIBOSOMAL-PROTEIN-SERINE ACETYLTRANSFERASE"/>
    <property type="match status" value="1"/>
</dbReference>
<dbReference type="InterPro" id="IPR016181">
    <property type="entry name" value="Acyl_CoA_acyltransferase"/>
</dbReference>
<dbReference type="GO" id="GO:0005840">
    <property type="term" value="C:ribosome"/>
    <property type="evidence" value="ECO:0007669"/>
    <property type="project" value="UniProtKB-KW"/>
</dbReference>
<proteinExistence type="predicted"/>
<dbReference type="EMBL" id="BMEX01000008">
    <property type="protein sequence ID" value="GGA49623.1"/>
    <property type="molecule type" value="Genomic_DNA"/>
</dbReference>
<evidence type="ECO:0000313" key="3">
    <source>
        <dbReference type="Proteomes" id="UP000617979"/>
    </source>
</evidence>